<dbReference type="Proteomes" id="UP000657035">
    <property type="component" value="Unassembled WGS sequence"/>
</dbReference>
<name>A0A851PRX2_ANHAN</name>
<sequence>MEDTTADFTMTFRQLSEITEDQLKELHIPEEFWALQDLGKHNLFSEWLKRFLFSSFGLFFIYSNKGDSDAKRTRMTTVNPRYILRNWMAESAVQKANLNDFSEVYLLQQILQHPFQRQQAAEKAGYALRPPAWAKDLKVSCSS</sequence>
<dbReference type="GO" id="GO:0016779">
    <property type="term" value="F:nucleotidyltransferase activity"/>
    <property type="evidence" value="ECO:0007669"/>
    <property type="project" value="UniProtKB-KW"/>
</dbReference>
<protein>
    <submittedName>
        <fullName evidence="1">SELO protein</fullName>
    </submittedName>
</protein>
<dbReference type="GO" id="GO:0005524">
    <property type="term" value="F:ATP binding"/>
    <property type="evidence" value="ECO:0007669"/>
    <property type="project" value="UniProtKB-KW"/>
</dbReference>
<dbReference type="PANTHER" id="PTHR12153">
    <property type="entry name" value="SELENOPROTEIN O"/>
    <property type="match status" value="1"/>
</dbReference>
<evidence type="ECO:0000313" key="1">
    <source>
        <dbReference type="EMBL" id="NXC69707.1"/>
    </source>
</evidence>
<feature type="non-terminal residue" evidence="1">
    <location>
        <position position="1"/>
    </location>
</feature>
<gene>
    <name evidence="1" type="primary">Selenoo_2</name>
    <name evidence="1" type="ORF">ANHANH_R14695</name>
</gene>
<dbReference type="PANTHER" id="PTHR12153:SF18">
    <property type="entry name" value="SELENOPROTEIN O"/>
    <property type="match status" value="1"/>
</dbReference>
<accession>A0A851PRX2</accession>
<dbReference type="OrthoDB" id="10254721at2759"/>
<reference evidence="1" key="1">
    <citation type="submission" date="2019-09" db="EMBL/GenBank/DDBJ databases">
        <title>Bird 10,000 Genomes (B10K) Project - Family phase.</title>
        <authorList>
            <person name="Zhang G."/>
        </authorList>
    </citation>
    <scope>NUCLEOTIDE SEQUENCE</scope>
    <source>
        <strain evidence="1">B10K-CU-031-38</strain>
    </source>
</reference>
<dbReference type="AlphaFoldDB" id="A0A851PRX2"/>
<dbReference type="EMBL" id="WBMU01001070">
    <property type="protein sequence ID" value="NXC69707.1"/>
    <property type="molecule type" value="Genomic_DNA"/>
</dbReference>
<proteinExistence type="predicted"/>
<evidence type="ECO:0000313" key="2">
    <source>
        <dbReference type="Proteomes" id="UP000657035"/>
    </source>
</evidence>
<comment type="caution">
    <text evidence="1">The sequence shown here is derived from an EMBL/GenBank/DDBJ whole genome shotgun (WGS) entry which is preliminary data.</text>
</comment>
<feature type="non-terminal residue" evidence="1">
    <location>
        <position position="143"/>
    </location>
</feature>
<organism evidence="1 2">
    <name type="scientific">Anhinga anhinga</name>
    <name type="common">Anhinga</name>
    <name type="synonym">Plotus anhinga</name>
    <dbReference type="NCBI Taxonomy" id="56067"/>
    <lineage>
        <taxon>Eukaryota</taxon>
        <taxon>Metazoa</taxon>
        <taxon>Chordata</taxon>
        <taxon>Craniata</taxon>
        <taxon>Vertebrata</taxon>
        <taxon>Euteleostomi</taxon>
        <taxon>Archelosauria</taxon>
        <taxon>Archosauria</taxon>
        <taxon>Dinosauria</taxon>
        <taxon>Saurischia</taxon>
        <taxon>Theropoda</taxon>
        <taxon>Coelurosauria</taxon>
        <taxon>Aves</taxon>
        <taxon>Neognathae</taxon>
        <taxon>Neoaves</taxon>
        <taxon>Aequornithes</taxon>
        <taxon>Suliformes</taxon>
        <taxon>Anhingidae</taxon>
        <taxon>Anhinga</taxon>
    </lineage>
</organism>
<dbReference type="GO" id="GO:0046872">
    <property type="term" value="F:metal ion binding"/>
    <property type="evidence" value="ECO:0007669"/>
    <property type="project" value="UniProtKB-KW"/>
</dbReference>
<keyword evidence="2" id="KW-1185">Reference proteome</keyword>